<dbReference type="Pfam" id="PF01757">
    <property type="entry name" value="Acyl_transf_3"/>
    <property type="match status" value="1"/>
</dbReference>
<evidence type="ECO:0000259" key="3">
    <source>
        <dbReference type="Pfam" id="PF01757"/>
    </source>
</evidence>
<dbReference type="InterPro" id="IPR050879">
    <property type="entry name" value="Acyltransferase_3"/>
</dbReference>
<dbReference type="GO" id="GO:0016747">
    <property type="term" value="F:acyltransferase activity, transferring groups other than amino-acyl groups"/>
    <property type="evidence" value="ECO:0007669"/>
    <property type="project" value="InterPro"/>
</dbReference>
<feature type="transmembrane region" description="Helical" evidence="2">
    <location>
        <begin position="273"/>
        <end position="292"/>
    </location>
</feature>
<keyword evidence="2" id="KW-0812">Transmembrane</keyword>
<feature type="transmembrane region" description="Helical" evidence="2">
    <location>
        <begin position="137"/>
        <end position="154"/>
    </location>
</feature>
<feature type="transmembrane region" description="Helical" evidence="2">
    <location>
        <begin position="214"/>
        <end position="232"/>
    </location>
</feature>
<dbReference type="Proteomes" id="UP000184111">
    <property type="component" value="Unassembled WGS sequence"/>
</dbReference>
<dbReference type="EMBL" id="FRBI01000001">
    <property type="protein sequence ID" value="SHK59418.1"/>
    <property type="molecule type" value="Genomic_DNA"/>
</dbReference>
<keyword evidence="4" id="KW-0378">Hydrolase</keyword>
<dbReference type="RefSeq" id="WP_143172454.1">
    <property type="nucleotide sequence ID" value="NZ_FRBI01000001.1"/>
</dbReference>
<dbReference type="InterPro" id="IPR002656">
    <property type="entry name" value="Acyl_transf_3_dom"/>
</dbReference>
<name>A0A1M6TRG0_9ACTN</name>
<keyword evidence="2" id="KW-1133">Transmembrane helix</keyword>
<feature type="region of interest" description="Disordered" evidence="1">
    <location>
        <begin position="1"/>
        <end position="61"/>
    </location>
</feature>
<feature type="transmembrane region" description="Helical" evidence="2">
    <location>
        <begin position="99"/>
        <end position="117"/>
    </location>
</feature>
<keyword evidence="4" id="KW-0012">Acyltransferase</keyword>
<organism evidence="4 5">
    <name type="scientific">Actinacidiphila paucisporea</name>
    <dbReference type="NCBI Taxonomy" id="310782"/>
    <lineage>
        <taxon>Bacteria</taxon>
        <taxon>Bacillati</taxon>
        <taxon>Actinomycetota</taxon>
        <taxon>Actinomycetes</taxon>
        <taxon>Kitasatosporales</taxon>
        <taxon>Streptomycetaceae</taxon>
        <taxon>Actinacidiphila</taxon>
    </lineage>
</organism>
<dbReference type="PANTHER" id="PTHR23028">
    <property type="entry name" value="ACETYLTRANSFERASE"/>
    <property type="match status" value="1"/>
</dbReference>
<gene>
    <name evidence="4" type="ORF">SAMN05216499_101126</name>
</gene>
<evidence type="ECO:0000256" key="1">
    <source>
        <dbReference type="SAM" id="MobiDB-lite"/>
    </source>
</evidence>
<keyword evidence="2" id="KW-0472">Membrane</keyword>
<sequence length="426" mass="46055">MPPCPLRPLPSDRRTRPCHSARRPAPPGGAEHPPDRPPGHPEGGTAENGAPPRPAAPPGYGGRADSLTALRWFAALGVFGFHTASDLAPLPVLAPLMRIGYEGVPFFFVLSGFVLTWSARPGDTVRNFYVRRFARVWPLLAVTTLPALAIVHYWNRAAFSPGGTVETLTLTQVWTTHHFYTANIVTWTLSCEAFFYLSHPLLIRLLSRLRGRSLAATAAAMVLVTLLTRTWPGSGAFPFEAVRLTYASPLALTPMFVVGMCAALALRRGRRPVLGVAPAIGLLAVIVALRWRSVFQPGLIPGLPPGADYFDAVVVPVFAVLIAAAALRDVERGGGLLVHPALVRLGERSFAFYLVHSMVLTAFRHFGMAARLHTAGGKAVMLVLVLSAATSLAAVLHVAVERPAERHIRRRLQRLPAGGRRALQDR</sequence>
<reference evidence="4 5" key="1">
    <citation type="submission" date="2016-11" db="EMBL/GenBank/DDBJ databases">
        <authorList>
            <person name="Jaros S."/>
            <person name="Januszkiewicz K."/>
            <person name="Wedrychowicz H."/>
        </authorList>
    </citation>
    <scope>NUCLEOTIDE SEQUENCE [LARGE SCALE GENOMIC DNA]</scope>
    <source>
        <strain evidence="4 5">CGMCC 4.2025</strain>
    </source>
</reference>
<dbReference type="AlphaFoldDB" id="A0A1M6TRG0"/>
<dbReference type="STRING" id="310782.SAMN05216499_101126"/>
<feature type="transmembrane region" description="Helical" evidence="2">
    <location>
        <begin position="244"/>
        <end position="266"/>
    </location>
</feature>
<dbReference type="OrthoDB" id="9796461at2"/>
<protein>
    <submittedName>
        <fullName evidence="4">Peptidoglycan/LPS O-acetylase OafA/YrhL, contains acyltransferase and SGNH-hydrolase domains</fullName>
    </submittedName>
</protein>
<accession>A0A1M6TRG0</accession>
<dbReference type="GO" id="GO:0016787">
    <property type="term" value="F:hydrolase activity"/>
    <property type="evidence" value="ECO:0007669"/>
    <property type="project" value="UniProtKB-KW"/>
</dbReference>
<feature type="transmembrane region" description="Helical" evidence="2">
    <location>
        <begin position="184"/>
        <end position="202"/>
    </location>
</feature>
<dbReference type="GO" id="GO:0016020">
    <property type="term" value="C:membrane"/>
    <property type="evidence" value="ECO:0007669"/>
    <property type="project" value="TreeGrafter"/>
</dbReference>
<feature type="domain" description="Acyltransferase 3" evidence="3">
    <location>
        <begin position="66"/>
        <end position="392"/>
    </location>
</feature>
<keyword evidence="5" id="KW-1185">Reference proteome</keyword>
<evidence type="ECO:0000313" key="5">
    <source>
        <dbReference type="Proteomes" id="UP000184111"/>
    </source>
</evidence>
<dbReference type="PANTHER" id="PTHR23028:SF53">
    <property type="entry name" value="ACYL_TRANSF_3 DOMAIN-CONTAINING PROTEIN"/>
    <property type="match status" value="1"/>
</dbReference>
<evidence type="ECO:0000313" key="4">
    <source>
        <dbReference type="EMBL" id="SHK59418.1"/>
    </source>
</evidence>
<feature type="transmembrane region" description="Helical" evidence="2">
    <location>
        <begin position="312"/>
        <end position="330"/>
    </location>
</feature>
<keyword evidence="4" id="KW-0808">Transferase</keyword>
<proteinExistence type="predicted"/>
<evidence type="ECO:0000256" key="2">
    <source>
        <dbReference type="SAM" id="Phobius"/>
    </source>
</evidence>
<feature type="transmembrane region" description="Helical" evidence="2">
    <location>
        <begin position="350"/>
        <end position="367"/>
    </location>
</feature>
<dbReference type="GO" id="GO:0009103">
    <property type="term" value="P:lipopolysaccharide biosynthetic process"/>
    <property type="evidence" value="ECO:0007669"/>
    <property type="project" value="TreeGrafter"/>
</dbReference>
<feature type="transmembrane region" description="Helical" evidence="2">
    <location>
        <begin position="379"/>
        <end position="400"/>
    </location>
</feature>